<accession>F2S3H5</accession>
<keyword evidence="3" id="KW-1185">Reference proteome</keyword>
<organism evidence="2 3">
    <name type="scientific">Trichophyton tonsurans (strain CBS 112818)</name>
    <name type="common">Scalp ringworm fungus</name>
    <dbReference type="NCBI Taxonomy" id="647933"/>
    <lineage>
        <taxon>Eukaryota</taxon>
        <taxon>Fungi</taxon>
        <taxon>Dikarya</taxon>
        <taxon>Ascomycota</taxon>
        <taxon>Pezizomycotina</taxon>
        <taxon>Eurotiomycetes</taxon>
        <taxon>Eurotiomycetidae</taxon>
        <taxon>Onygenales</taxon>
        <taxon>Arthrodermataceae</taxon>
        <taxon>Trichophyton</taxon>
    </lineage>
</organism>
<dbReference type="Proteomes" id="UP000009172">
    <property type="component" value="Unassembled WGS sequence"/>
</dbReference>
<feature type="region of interest" description="Disordered" evidence="1">
    <location>
        <begin position="507"/>
        <end position="526"/>
    </location>
</feature>
<reference evidence="3" key="1">
    <citation type="journal article" date="2012" name="MBio">
        <title>Comparative genome analysis of Trichophyton rubrum and related dermatophytes reveals candidate genes involved in infection.</title>
        <authorList>
            <person name="Martinez D.A."/>
            <person name="Oliver B.G."/>
            <person name="Graeser Y."/>
            <person name="Goldberg J.M."/>
            <person name="Li W."/>
            <person name="Martinez-Rossi N.M."/>
            <person name="Monod M."/>
            <person name="Shelest E."/>
            <person name="Barton R.C."/>
            <person name="Birch E."/>
            <person name="Brakhage A.A."/>
            <person name="Chen Z."/>
            <person name="Gurr S.J."/>
            <person name="Heiman D."/>
            <person name="Heitman J."/>
            <person name="Kosti I."/>
            <person name="Rossi A."/>
            <person name="Saif S."/>
            <person name="Samalova M."/>
            <person name="Saunders C.W."/>
            <person name="Shea T."/>
            <person name="Summerbell R.C."/>
            <person name="Xu J."/>
            <person name="Young S."/>
            <person name="Zeng Q."/>
            <person name="Birren B.W."/>
            <person name="Cuomo C.A."/>
            <person name="White T.C."/>
        </authorList>
    </citation>
    <scope>NUCLEOTIDE SEQUENCE [LARGE SCALE GENOMIC DNA]</scope>
    <source>
        <strain evidence="3">CBS 112818</strain>
    </source>
</reference>
<evidence type="ECO:0000313" key="2">
    <source>
        <dbReference type="EMBL" id="EGD98124.1"/>
    </source>
</evidence>
<feature type="compositionally biased region" description="Polar residues" evidence="1">
    <location>
        <begin position="517"/>
        <end position="526"/>
    </location>
</feature>
<feature type="region of interest" description="Disordered" evidence="1">
    <location>
        <begin position="1"/>
        <end position="22"/>
    </location>
</feature>
<evidence type="ECO:0000313" key="3">
    <source>
        <dbReference type="Proteomes" id="UP000009172"/>
    </source>
</evidence>
<sequence length="607" mass="67806">MDPSLFDENPEYKQPGPGDHNLTFEDAENETLGDDYCSSFVDSQYWPVLDFPPLTNGSTRGTNDDSFPQEHQADEIYEHPLHIEAGDTGNLGHEIGLLGVSTWQDIDIWRDWTTISVSSDSNSTVGSSGDLIEECNQLTKKTPSPPWSQLGLSSATNMAWPQPVQLLPNLPRYNPTIYAGSSRRAAESNNNRASNLNGVNERREETLSFHGVTSRPSCWRCIIYKKSVWKPQATLYSSNNGSHNYRTVAHYGEGQGRQLDTAEDDNIIFVHLAANAGPSMVLPIVRLKPNLPSDSEGTTIYVRDDIKKVTVIWDEWLDTVANDQLNQSCKLVFSGSHDWVLPALDMVCSFASAALQIPSIGGEDKVNNPSTMLHCSVRLCFAIYLMSTPLEVSGMGIESEKERIEVEYQFKSKARSILENLISKISKDLNNLICKKRRQYAGHILATLVFLSFSCHFNQLIRLRLAIITGNESSTKADIDAMNRNIHCINELVYSTFRPQIEQILKPQKQDPHTPGGKNQDQLSTSTEELRQVNSKLIRGLWSTVTNISKTETGNELRQSVQSYDTATSISTDDASRALFDAIAPLTDKNLQPLGRMEKFKVDVKEN</sequence>
<dbReference type="EMBL" id="GG698508">
    <property type="protein sequence ID" value="EGD98124.1"/>
    <property type="molecule type" value="Genomic_DNA"/>
</dbReference>
<protein>
    <submittedName>
        <fullName evidence="2">Uncharacterized protein</fullName>
    </submittedName>
</protein>
<dbReference type="OrthoDB" id="4174074at2759"/>
<evidence type="ECO:0000256" key="1">
    <source>
        <dbReference type="SAM" id="MobiDB-lite"/>
    </source>
</evidence>
<gene>
    <name evidence="2" type="ORF">TESG_05511</name>
</gene>
<dbReference type="HOGENOM" id="CLU_455749_0_0_1"/>
<proteinExistence type="predicted"/>
<name>F2S3H5_TRIT1</name>
<dbReference type="AlphaFoldDB" id="F2S3H5"/>